<dbReference type="Gene3D" id="3.30.530.20">
    <property type="match status" value="1"/>
</dbReference>
<dbReference type="GO" id="GO:0048039">
    <property type="term" value="F:ubiquinone binding"/>
    <property type="evidence" value="ECO:0007669"/>
    <property type="project" value="InterPro"/>
</dbReference>
<accession>A0AAV2YRU4</accession>
<dbReference type="PANTHER" id="PTHR12901:SF10">
    <property type="entry name" value="COENZYME Q-BINDING PROTEIN COQ10, MITOCHONDRIAL"/>
    <property type="match status" value="1"/>
</dbReference>
<dbReference type="Pfam" id="PF03364">
    <property type="entry name" value="Polyketide_cyc"/>
    <property type="match status" value="1"/>
</dbReference>
<dbReference type="Pfam" id="PF13202">
    <property type="entry name" value="EF-hand_5"/>
    <property type="match status" value="1"/>
</dbReference>
<evidence type="ECO:0000313" key="7">
    <source>
        <dbReference type="Proteomes" id="UP001146120"/>
    </source>
</evidence>
<dbReference type="PROSITE" id="PS00018">
    <property type="entry name" value="EF_HAND_1"/>
    <property type="match status" value="2"/>
</dbReference>
<comment type="caution">
    <text evidence="6">The sequence shown here is derived from an EMBL/GenBank/DDBJ whole genome shotgun (WGS) entry which is preliminary data.</text>
</comment>
<dbReference type="GO" id="GO:0005739">
    <property type="term" value="C:mitochondrion"/>
    <property type="evidence" value="ECO:0007669"/>
    <property type="project" value="TreeGrafter"/>
</dbReference>
<reference evidence="6" key="1">
    <citation type="submission" date="2022-11" db="EMBL/GenBank/DDBJ databases">
        <authorList>
            <person name="Morgan W.R."/>
            <person name="Tartar A."/>
        </authorList>
    </citation>
    <scope>NUCLEOTIDE SEQUENCE</scope>
    <source>
        <strain evidence="6">ARSEF 373</strain>
    </source>
</reference>
<comment type="function">
    <text evidence="4">Required for the function of coenzyme Q in the respiratory chain. May serve as a chaperone or may be involved in the transport of Q6 from its site of synthesis to the catalytic sites of the respiratory complexes.</text>
</comment>
<dbReference type="InterPro" id="IPR018247">
    <property type="entry name" value="EF_Hand_1_Ca_BS"/>
</dbReference>
<feature type="domain" description="EF-hand" evidence="5">
    <location>
        <begin position="320"/>
        <end position="355"/>
    </location>
</feature>
<dbReference type="Gene3D" id="1.10.238.10">
    <property type="entry name" value="EF-hand"/>
    <property type="match status" value="1"/>
</dbReference>
<dbReference type="CDD" id="cd00051">
    <property type="entry name" value="EFh"/>
    <property type="match status" value="1"/>
</dbReference>
<dbReference type="InterPro" id="IPR023393">
    <property type="entry name" value="START-like_dom_sf"/>
</dbReference>
<dbReference type="InterPro" id="IPR002048">
    <property type="entry name" value="EF_hand_dom"/>
</dbReference>
<evidence type="ECO:0000256" key="4">
    <source>
        <dbReference type="ARBA" id="ARBA00024947"/>
    </source>
</evidence>
<dbReference type="GO" id="GO:0005509">
    <property type="term" value="F:calcium ion binding"/>
    <property type="evidence" value="ECO:0007669"/>
    <property type="project" value="InterPro"/>
</dbReference>
<dbReference type="PANTHER" id="PTHR12901">
    <property type="entry name" value="SPERM PROTEIN HOMOLOG"/>
    <property type="match status" value="1"/>
</dbReference>
<keyword evidence="7" id="KW-1185">Reference proteome</keyword>
<gene>
    <name evidence="6" type="ORF">N0F65_012049</name>
</gene>
<evidence type="ECO:0000256" key="1">
    <source>
        <dbReference type="ARBA" id="ARBA00006885"/>
    </source>
</evidence>
<dbReference type="Proteomes" id="UP001146120">
    <property type="component" value="Unassembled WGS sequence"/>
</dbReference>
<evidence type="ECO:0000259" key="5">
    <source>
        <dbReference type="PROSITE" id="PS50222"/>
    </source>
</evidence>
<dbReference type="EMBL" id="DAKRPA010000151">
    <property type="protein sequence ID" value="DAZ96946.1"/>
    <property type="molecule type" value="Genomic_DNA"/>
</dbReference>
<evidence type="ECO:0000256" key="2">
    <source>
        <dbReference type="ARBA" id="ARBA00011814"/>
    </source>
</evidence>
<organism evidence="6 7">
    <name type="scientific">Lagenidium giganteum</name>
    <dbReference type="NCBI Taxonomy" id="4803"/>
    <lineage>
        <taxon>Eukaryota</taxon>
        <taxon>Sar</taxon>
        <taxon>Stramenopiles</taxon>
        <taxon>Oomycota</taxon>
        <taxon>Peronosporomycetes</taxon>
        <taxon>Pythiales</taxon>
        <taxon>Pythiaceae</taxon>
    </lineage>
</organism>
<dbReference type="GO" id="GO:0045333">
    <property type="term" value="P:cellular respiration"/>
    <property type="evidence" value="ECO:0007669"/>
    <property type="project" value="InterPro"/>
</dbReference>
<name>A0AAV2YRU4_9STRA</name>
<protein>
    <recommendedName>
        <fullName evidence="5">EF-hand domain-containing protein</fullName>
    </recommendedName>
</protein>
<dbReference type="InterPro" id="IPR044996">
    <property type="entry name" value="COQ10-like"/>
</dbReference>
<dbReference type="SMART" id="SM00054">
    <property type="entry name" value="EFh"/>
    <property type="match status" value="2"/>
</dbReference>
<dbReference type="PROSITE" id="PS50222">
    <property type="entry name" value="EF_HAND_2"/>
    <property type="match status" value="1"/>
</dbReference>
<dbReference type="SUPFAM" id="SSF47473">
    <property type="entry name" value="EF-hand"/>
    <property type="match status" value="1"/>
</dbReference>
<evidence type="ECO:0000313" key="6">
    <source>
        <dbReference type="EMBL" id="DAZ96946.1"/>
    </source>
</evidence>
<keyword evidence="3" id="KW-0106">Calcium</keyword>
<dbReference type="InterPro" id="IPR005031">
    <property type="entry name" value="COQ10_START"/>
</dbReference>
<dbReference type="SUPFAM" id="SSF55961">
    <property type="entry name" value="Bet v1-like"/>
    <property type="match status" value="1"/>
</dbReference>
<proteinExistence type="inferred from homology"/>
<evidence type="ECO:0000256" key="3">
    <source>
        <dbReference type="ARBA" id="ARBA00022837"/>
    </source>
</evidence>
<dbReference type="AlphaFoldDB" id="A0AAV2YRU4"/>
<dbReference type="InterPro" id="IPR011992">
    <property type="entry name" value="EF-hand-dom_pair"/>
</dbReference>
<comment type="similarity">
    <text evidence="1">Belongs to the COQ10 family.</text>
</comment>
<sequence>MHRYARCLAPAIARSQRHVLQRRVRGRRRFFSFGDASALTKSHSETKVVPFSAEEMYDVVADVDRYQEFLPFCADSRVLRRPNANVMEAMLKIGFHVFTESYTSRVIMNRPNKIVVKSIESPTFKRIESEWVFHSLPTPNTCKIDFKVTFEVASFLHANAIQLFFDDVAVTQLNAFIARAGKLYGTGARRVAPCTKDSTPAVPACAIEPTVASLPDPPADECASLMQVAKIIKDNIGSQQLAEMVAIYDKYARADGRLDFSGFSAACTELGNKHDELREISENSALAGAIFSSFETSGDAKDWLDKEEFAVGIYLMTQGTVEEKALSLFHAIDTSRDGKISREELTTAMQRRIHTVKKIFPKLVKDQVQQQMQHENLTALPSTADDAMAKGLEAIESLMEDIEKEIPLAVNQIFLEADLDQDDFITEDEWLFAWQAHPEFVELMTIDGMRKVAQWASVVQPDPTKEAAERDALESRLTYVD</sequence>
<dbReference type="CDD" id="cd07813">
    <property type="entry name" value="COQ10p_like"/>
    <property type="match status" value="1"/>
</dbReference>
<reference evidence="6" key="2">
    <citation type="journal article" date="2023" name="Microbiol Resour">
        <title>Decontamination and Annotation of the Draft Genome Sequence of the Oomycete Lagenidium giganteum ARSEF 373.</title>
        <authorList>
            <person name="Morgan W.R."/>
            <person name="Tartar A."/>
        </authorList>
    </citation>
    <scope>NUCLEOTIDE SEQUENCE</scope>
    <source>
        <strain evidence="6">ARSEF 373</strain>
    </source>
</reference>
<comment type="subunit">
    <text evidence="2">Interacts with coenzyme Q.</text>
</comment>